<reference evidence="1 2" key="1">
    <citation type="journal article" date="2010" name="Stand. Genomic Sci.">
        <title>Complete genome sequence of Methanoplanus petrolearius type strain (SEBR 4847).</title>
        <authorList>
            <person name="Brambilla E."/>
            <person name="Djao O.D."/>
            <person name="Daligault H."/>
            <person name="Lapidus A."/>
            <person name="Lucas S."/>
            <person name="Hammon N."/>
            <person name="Nolan M."/>
            <person name="Tice H."/>
            <person name="Cheng J.F."/>
            <person name="Han C."/>
            <person name="Tapia R."/>
            <person name="Goodwin L."/>
            <person name="Pitluck S."/>
            <person name="Liolios K."/>
            <person name="Ivanova N."/>
            <person name="Mavromatis K."/>
            <person name="Mikhailova N."/>
            <person name="Pati A."/>
            <person name="Chen A."/>
            <person name="Palaniappan K."/>
            <person name="Land M."/>
            <person name="Hauser L."/>
            <person name="Chang Y.J."/>
            <person name="Jeffries C.D."/>
            <person name="Rohde M."/>
            <person name="Spring S."/>
            <person name="Sikorski J."/>
            <person name="Goker M."/>
            <person name="Woyke T."/>
            <person name="Bristow J."/>
            <person name="Eisen J.A."/>
            <person name="Markowitz V."/>
            <person name="Hugenholtz P."/>
            <person name="Kyrpides N.C."/>
            <person name="Klenk H.P."/>
        </authorList>
    </citation>
    <scope>NUCLEOTIDE SEQUENCE [LARGE SCALE GENOMIC DNA]</scope>
    <source>
        <strain evidence="2">DSM 11571 / OCM 486 / SEBR 4847</strain>
    </source>
</reference>
<dbReference type="EMBL" id="CP002117">
    <property type="protein sequence ID" value="ADN35744.1"/>
    <property type="molecule type" value="Genomic_DNA"/>
</dbReference>
<evidence type="ECO:0008006" key="3">
    <source>
        <dbReference type="Google" id="ProtNLM"/>
    </source>
</evidence>
<sequence length="239" mass="25076">MLHPAKELFAFEFNESAEHGAGAGDCISPLGEVFDTVSVAGAVSGVETSRVSGKVTARISDPTGVFLVDGGKKDSSTGRSLAGAEIPSFVAVTGRAVAGGGMHIIAEAVIPVDRSARDSWACAVLRDTIRRMEASLDNENAKPDLKEMCRYAGLAGRVLDAVCESSSSGEEGSSGSQDYSEKILEIIDIHSGKKGMLVEDLVNTCKSSGLSETDIKRTIESLVEDGECYLPAGGYIRRL</sequence>
<dbReference type="HOGENOM" id="CLU_080075_0_1_2"/>
<dbReference type="AlphaFoldDB" id="E1RK21"/>
<keyword evidence="2" id="KW-1185">Reference proteome</keyword>
<evidence type="ECO:0000313" key="1">
    <source>
        <dbReference type="EMBL" id="ADN35744.1"/>
    </source>
</evidence>
<accession>E1RK21</accession>
<protein>
    <recommendedName>
        <fullName evidence="3">Nucleic acid binding OB-fold tRNA/helicase-type</fullName>
    </recommendedName>
</protein>
<dbReference type="KEGG" id="mpi:Mpet_0977"/>
<proteinExistence type="predicted"/>
<dbReference type="STRING" id="679926.Mpet_0977"/>
<dbReference type="RefSeq" id="WP_013328922.1">
    <property type="nucleotide sequence ID" value="NC_014507.1"/>
</dbReference>
<name>E1RK21_METP4</name>
<dbReference type="eggNOG" id="arCOG02258">
    <property type="taxonomic scope" value="Archaea"/>
</dbReference>
<dbReference type="InterPro" id="IPR036388">
    <property type="entry name" value="WH-like_DNA-bd_sf"/>
</dbReference>
<gene>
    <name evidence="1" type="ordered locus">Mpet_0977</name>
</gene>
<organism evidence="1 2">
    <name type="scientific">Methanolacinia petrolearia (strain DSM 11571 / OCM 486 / SEBR 4847)</name>
    <name type="common">Methanoplanus petrolearius</name>
    <dbReference type="NCBI Taxonomy" id="679926"/>
    <lineage>
        <taxon>Archaea</taxon>
        <taxon>Methanobacteriati</taxon>
        <taxon>Methanobacteriota</taxon>
        <taxon>Stenosarchaea group</taxon>
        <taxon>Methanomicrobia</taxon>
        <taxon>Methanomicrobiales</taxon>
        <taxon>Methanomicrobiaceae</taxon>
        <taxon>Methanolacinia</taxon>
    </lineage>
</organism>
<evidence type="ECO:0000313" key="2">
    <source>
        <dbReference type="Proteomes" id="UP000006565"/>
    </source>
</evidence>
<dbReference type="GeneID" id="9743440"/>
<dbReference type="Proteomes" id="UP000006565">
    <property type="component" value="Chromosome"/>
</dbReference>
<dbReference type="Gene3D" id="1.10.10.10">
    <property type="entry name" value="Winged helix-like DNA-binding domain superfamily/Winged helix DNA-binding domain"/>
    <property type="match status" value="1"/>
</dbReference>
<dbReference type="OrthoDB" id="56523at2157"/>